<proteinExistence type="predicted"/>
<evidence type="ECO:0000313" key="2">
    <source>
        <dbReference type="Proteomes" id="UP000308600"/>
    </source>
</evidence>
<protein>
    <submittedName>
        <fullName evidence="1">Uncharacterized protein</fullName>
    </submittedName>
</protein>
<dbReference type="EMBL" id="ML208467">
    <property type="protein sequence ID" value="TFK64618.1"/>
    <property type="molecule type" value="Genomic_DNA"/>
</dbReference>
<evidence type="ECO:0000313" key="1">
    <source>
        <dbReference type="EMBL" id="TFK64618.1"/>
    </source>
</evidence>
<reference evidence="1 2" key="1">
    <citation type="journal article" date="2019" name="Nat. Ecol. Evol.">
        <title>Megaphylogeny resolves global patterns of mushroom evolution.</title>
        <authorList>
            <person name="Varga T."/>
            <person name="Krizsan K."/>
            <person name="Foldi C."/>
            <person name="Dima B."/>
            <person name="Sanchez-Garcia M."/>
            <person name="Sanchez-Ramirez S."/>
            <person name="Szollosi G.J."/>
            <person name="Szarkandi J.G."/>
            <person name="Papp V."/>
            <person name="Albert L."/>
            <person name="Andreopoulos W."/>
            <person name="Angelini C."/>
            <person name="Antonin V."/>
            <person name="Barry K.W."/>
            <person name="Bougher N.L."/>
            <person name="Buchanan P."/>
            <person name="Buyck B."/>
            <person name="Bense V."/>
            <person name="Catcheside P."/>
            <person name="Chovatia M."/>
            <person name="Cooper J."/>
            <person name="Damon W."/>
            <person name="Desjardin D."/>
            <person name="Finy P."/>
            <person name="Geml J."/>
            <person name="Haridas S."/>
            <person name="Hughes K."/>
            <person name="Justo A."/>
            <person name="Karasinski D."/>
            <person name="Kautmanova I."/>
            <person name="Kiss B."/>
            <person name="Kocsube S."/>
            <person name="Kotiranta H."/>
            <person name="LaButti K.M."/>
            <person name="Lechner B.E."/>
            <person name="Liimatainen K."/>
            <person name="Lipzen A."/>
            <person name="Lukacs Z."/>
            <person name="Mihaltcheva S."/>
            <person name="Morgado L.N."/>
            <person name="Niskanen T."/>
            <person name="Noordeloos M.E."/>
            <person name="Ohm R.A."/>
            <person name="Ortiz-Santana B."/>
            <person name="Ovrebo C."/>
            <person name="Racz N."/>
            <person name="Riley R."/>
            <person name="Savchenko A."/>
            <person name="Shiryaev A."/>
            <person name="Soop K."/>
            <person name="Spirin V."/>
            <person name="Szebenyi C."/>
            <person name="Tomsovsky M."/>
            <person name="Tulloss R.E."/>
            <person name="Uehling J."/>
            <person name="Grigoriev I.V."/>
            <person name="Vagvolgyi C."/>
            <person name="Papp T."/>
            <person name="Martin F.M."/>
            <person name="Miettinen O."/>
            <person name="Hibbett D.S."/>
            <person name="Nagy L.G."/>
        </authorList>
    </citation>
    <scope>NUCLEOTIDE SEQUENCE [LARGE SCALE GENOMIC DNA]</scope>
    <source>
        <strain evidence="1 2">NL-1719</strain>
    </source>
</reference>
<dbReference type="Proteomes" id="UP000308600">
    <property type="component" value="Unassembled WGS sequence"/>
</dbReference>
<organism evidence="1 2">
    <name type="scientific">Pluteus cervinus</name>
    <dbReference type="NCBI Taxonomy" id="181527"/>
    <lineage>
        <taxon>Eukaryota</taxon>
        <taxon>Fungi</taxon>
        <taxon>Dikarya</taxon>
        <taxon>Basidiomycota</taxon>
        <taxon>Agaricomycotina</taxon>
        <taxon>Agaricomycetes</taxon>
        <taxon>Agaricomycetidae</taxon>
        <taxon>Agaricales</taxon>
        <taxon>Pluteineae</taxon>
        <taxon>Pluteaceae</taxon>
        <taxon>Pluteus</taxon>
    </lineage>
</organism>
<accession>A0ACD3AG25</accession>
<name>A0ACD3AG25_9AGAR</name>
<gene>
    <name evidence="1" type="ORF">BDN72DRAFT_254986</name>
</gene>
<sequence>MNRLCDEVLQLIFYELPDPTALTLTSKRFHTFSQDPYVRAHYFLTRYGHIQAMYFAFGRGKLLTERVLDILLASGARLSRYLIQIAIHHYFHTQAHFIKTPWVRNVSFRVFIYILTLAEKLYGEIPRGKQEDDGYIFSSFLKESRYPPQMKFVAWEDVRDILEKYHFIPFCNKDPIMAQFPLALAIEPRLLPYAKANGFYMDSKYRDLVIRKMFERLTPSNETRAEDIAHNVRELCRLDPTIFVSRTVAAEICMEAKVNDTGYAALKQLDQSGDLRFELSTLVEDLLKTFVHTRSITNPLTVEILHHLYADFPSTNPTVRLVILITVFISSENLHVTPANTHSKLETLHLTPMTRRDVFSILVSPFVERYQVLLEYARREVVMKEGKGMGPKEIRELVQEVVCRCLEIACKGKLLKKLYDGFPSIQENVMRYVLENHQLSLEDLPAWDVPEEADTCTRFEAKLCRDFLRFLLPPEHHPWEDFHLDGGEEDIVSEALPDSGLSTSAVEASILGDMDTGTDDRAPLEPRPREGGYDSELGSITQESLTTMIRHDEVTPPRSRRRIYYSLGSNSDSSGKLHYPHDALHVGRWAKSQFGQKSSIMAIFMTHAILNDNSHMLHQYLVSSESGQADSISRHIPVTFKHFQLLAKLGRAPPVYLFREIELGAEFFVDEDDYIAKTDAARRMLRSKIKTESPSSSSCSMGPPCSEASSSYSAVMKEDFESPSSSRGKKRPRRSAAAVRSYAVPDSDDEAIMEVDELLPMDRKCQGQSPETSLQLWLKNLGDLCKQEQRKHKEVKRRAEMAEPGAKIRQAKTDFLKVVPVHLRNLRKLEEEKRIKLYGVEYPVEEYTDEDDEEYLHRSNGRTKRRKITTRTA</sequence>
<keyword evidence="2" id="KW-1185">Reference proteome</keyword>